<feature type="region of interest" description="Disordered" evidence="1">
    <location>
        <begin position="374"/>
        <end position="422"/>
    </location>
</feature>
<evidence type="ECO:0000313" key="2">
    <source>
        <dbReference type="EMBL" id="KAJ8871233.1"/>
    </source>
</evidence>
<organism evidence="2 3">
    <name type="scientific">Dryococelus australis</name>
    <dbReference type="NCBI Taxonomy" id="614101"/>
    <lineage>
        <taxon>Eukaryota</taxon>
        <taxon>Metazoa</taxon>
        <taxon>Ecdysozoa</taxon>
        <taxon>Arthropoda</taxon>
        <taxon>Hexapoda</taxon>
        <taxon>Insecta</taxon>
        <taxon>Pterygota</taxon>
        <taxon>Neoptera</taxon>
        <taxon>Polyneoptera</taxon>
        <taxon>Phasmatodea</taxon>
        <taxon>Verophasmatodea</taxon>
        <taxon>Anareolatae</taxon>
        <taxon>Phasmatidae</taxon>
        <taxon>Eurycanthinae</taxon>
        <taxon>Dryococelus</taxon>
    </lineage>
</organism>
<feature type="compositionally biased region" description="Polar residues" evidence="1">
    <location>
        <begin position="374"/>
        <end position="383"/>
    </location>
</feature>
<feature type="compositionally biased region" description="Polar residues" evidence="1">
    <location>
        <begin position="412"/>
        <end position="422"/>
    </location>
</feature>
<sequence length="437" mass="47647">MFLTGSPGHDLDRQREQHFILEEPSLTSRGHASQHSKRLSLLFFTLRIMRVSQTALVSLLPPLLRGRGGTAAIPLSSRGGETDSIPEFSHVGIMPGGDAARRVFSGISRFPRPSIPALLHTHLASPSPALKTPVLSVAKISPLHPLHPTSQRTTNLSHNTQEYRTIAPACAASSNRTHQKIGVTTGLQNVGTPFANQRLFINYSVCLQTVPAARVLVVAAALRFHDLARLGGVLVRSYKNHSKGLPITRRMIFSDTLRSNRGGTVALQNRGPVCQHWYASLGFRKLDMDLIGLACNEEHYVPALSKTTRDLYGFSDFYTARPTMKHDAHVRVALSASIFLDLGREKSLQPGGHLKESIMVAERKGPRPLAMFTQFPTGQNPGSHSPAIESGSPNAGTKGRKKQEIPEKTRRPTASSVAIPTCENQGAIRWESVTVDG</sequence>
<dbReference type="Proteomes" id="UP001159363">
    <property type="component" value="Chromosome 11"/>
</dbReference>
<evidence type="ECO:0000313" key="3">
    <source>
        <dbReference type="Proteomes" id="UP001159363"/>
    </source>
</evidence>
<comment type="caution">
    <text evidence="2">The sequence shown here is derived from an EMBL/GenBank/DDBJ whole genome shotgun (WGS) entry which is preliminary data.</text>
</comment>
<keyword evidence="3" id="KW-1185">Reference proteome</keyword>
<proteinExistence type="predicted"/>
<reference evidence="2 3" key="1">
    <citation type="submission" date="2023-02" db="EMBL/GenBank/DDBJ databases">
        <title>LHISI_Scaffold_Assembly.</title>
        <authorList>
            <person name="Stuart O.P."/>
            <person name="Cleave R."/>
            <person name="Magrath M.J.L."/>
            <person name="Mikheyev A.S."/>
        </authorList>
    </citation>
    <scope>NUCLEOTIDE SEQUENCE [LARGE SCALE GENOMIC DNA]</scope>
    <source>
        <strain evidence="2">Daus_M_001</strain>
        <tissue evidence="2">Leg muscle</tissue>
    </source>
</reference>
<dbReference type="EMBL" id="JARBHB010000012">
    <property type="protein sequence ID" value="KAJ8871233.1"/>
    <property type="molecule type" value="Genomic_DNA"/>
</dbReference>
<accession>A0ABQ9GGT2</accession>
<protein>
    <submittedName>
        <fullName evidence="2">Uncharacterized protein</fullName>
    </submittedName>
</protein>
<name>A0ABQ9GGT2_9NEOP</name>
<gene>
    <name evidence="2" type="ORF">PR048_027539</name>
</gene>
<evidence type="ECO:0000256" key="1">
    <source>
        <dbReference type="SAM" id="MobiDB-lite"/>
    </source>
</evidence>